<dbReference type="InterPro" id="IPR017827">
    <property type="entry name" value="HSQ_synthase_HpnC"/>
</dbReference>
<dbReference type="Pfam" id="PF00494">
    <property type="entry name" value="SQS_PSY"/>
    <property type="match status" value="1"/>
</dbReference>
<dbReference type="AlphaFoldDB" id="A0A5B9MRN1"/>
<dbReference type="SFLD" id="SFLDG01212">
    <property type="entry name" value="Phytoene_synthase_like"/>
    <property type="match status" value="1"/>
</dbReference>
<dbReference type="SFLD" id="SFLDS00005">
    <property type="entry name" value="Isoprenoid_Synthase_Type_I"/>
    <property type="match status" value="1"/>
</dbReference>
<dbReference type="KEGG" id="smam:Mal15_66760"/>
<dbReference type="CDD" id="cd00683">
    <property type="entry name" value="Trans_IPPS_HH"/>
    <property type="match status" value="1"/>
</dbReference>
<dbReference type="SFLD" id="SFLDG01018">
    <property type="entry name" value="Squalene/Phytoene_Synthase_Lik"/>
    <property type="match status" value="1"/>
</dbReference>
<dbReference type="GO" id="GO:0051996">
    <property type="term" value="F:squalene synthase [NAD(P)H] activity"/>
    <property type="evidence" value="ECO:0007669"/>
    <property type="project" value="InterPro"/>
</dbReference>
<dbReference type="InterPro" id="IPR008949">
    <property type="entry name" value="Isoprenoid_synthase_dom_sf"/>
</dbReference>
<dbReference type="Gene3D" id="1.10.600.10">
    <property type="entry name" value="Farnesyl Diphosphate Synthase"/>
    <property type="match status" value="1"/>
</dbReference>
<dbReference type="GO" id="GO:0016114">
    <property type="term" value="P:terpenoid biosynthetic process"/>
    <property type="evidence" value="ECO:0007669"/>
    <property type="project" value="UniProtKB-ARBA"/>
</dbReference>
<gene>
    <name evidence="1" type="primary">crtB_2</name>
    <name evidence="1" type="ORF">Mal15_66760</name>
</gene>
<reference evidence="1 2" key="1">
    <citation type="submission" date="2019-02" db="EMBL/GenBank/DDBJ databases">
        <title>Planctomycetal bacteria perform biofilm scaping via a novel small molecule.</title>
        <authorList>
            <person name="Jeske O."/>
            <person name="Boedeker C."/>
            <person name="Wiegand S."/>
            <person name="Breitling P."/>
            <person name="Kallscheuer N."/>
            <person name="Jogler M."/>
            <person name="Rohde M."/>
            <person name="Petersen J."/>
            <person name="Medema M.H."/>
            <person name="Surup F."/>
            <person name="Jogler C."/>
        </authorList>
    </citation>
    <scope>NUCLEOTIDE SEQUENCE [LARGE SCALE GENOMIC DNA]</scope>
    <source>
        <strain evidence="1 2">Mal15</strain>
    </source>
</reference>
<dbReference type="NCBIfam" id="TIGR03464">
    <property type="entry name" value="HpnC"/>
    <property type="match status" value="1"/>
</dbReference>
<organism evidence="1 2">
    <name type="scientific">Stieleria maiorica</name>
    <dbReference type="NCBI Taxonomy" id="2795974"/>
    <lineage>
        <taxon>Bacteria</taxon>
        <taxon>Pseudomonadati</taxon>
        <taxon>Planctomycetota</taxon>
        <taxon>Planctomycetia</taxon>
        <taxon>Pirellulales</taxon>
        <taxon>Pirellulaceae</taxon>
        <taxon>Stieleria</taxon>
    </lineage>
</organism>
<dbReference type="InterPro" id="IPR002060">
    <property type="entry name" value="Squ/phyt_synthse"/>
</dbReference>
<protein>
    <submittedName>
        <fullName evidence="1">All-trans-phytoene synthase</fullName>
    </submittedName>
</protein>
<dbReference type="RefSeq" id="WP_147871477.1">
    <property type="nucleotide sequence ID" value="NZ_CP036264.1"/>
</dbReference>
<dbReference type="GO" id="GO:0004311">
    <property type="term" value="F:geranylgeranyl diphosphate synthase activity"/>
    <property type="evidence" value="ECO:0007669"/>
    <property type="project" value="InterPro"/>
</dbReference>
<accession>A0A5B9MRN1</accession>
<evidence type="ECO:0000313" key="1">
    <source>
        <dbReference type="EMBL" id="QEG02555.1"/>
    </source>
</evidence>
<sequence length="290" mass="32633">MSSGTTSPIELKQSEQFCRRLATGHYENFLVASILLPRRMRQPFYNIYAFCRTADDLADESASDTIALHELDALQQQIDRLFRGQSPAEGLFPALADTIARFQLDKQPFDDLLSAFRQDQRIKQYESMPQLLDYCSRSANPVGRLVLQLADALTPTTAAFSDQICTGLQLANFWQDVSRDHAIGRVYLPGDLRRRFGVTPTMLSQPSSPPALREMLAFLCDQAEDCFRQGLPLADHVPRWLRNDLLLFAHGGLATLQAIRDIDFDVLRVRPTVGKFKQGLLVGRAFLGTL</sequence>
<name>A0A5B9MRN1_9BACT</name>
<evidence type="ECO:0000313" key="2">
    <source>
        <dbReference type="Proteomes" id="UP000321353"/>
    </source>
</evidence>
<dbReference type="SUPFAM" id="SSF48576">
    <property type="entry name" value="Terpenoid synthases"/>
    <property type="match status" value="1"/>
</dbReference>
<keyword evidence="2" id="KW-1185">Reference proteome</keyword>
<dbReference type="EMBL" id="CP036264">
    <property type="protein sequence ID" value="QEG02555.1"/>
    <property type="molecule type" value="Genomic_DNA"/>
</dbReference>
<proteinExistence type="predicted"/>
<dbReference type="InterPro" id="IPR033904">
    <property type="entry name" value="Trans_IPPS_HH"/>
</dbReference>
<dbReference type="InterPro" id="IPR044843">
    <property type="entry name" value="Trans_IPPS_bact-type"/>
</dbReference>
<dbReference type="PANTHER" id="PTHR31480">
    <property type="entry name" value="BIFUNCTIONAL LYCOPENE CYCLASE/PHYTOENE SYNTHASE"/>
    <property type="match status" value="1"/>
</dbReference>
<dbReference type="Proteomes" id="UP000321353">
    <property type="component" value="Chromosome"/>
</dbReference>